<evidence type="ECO:0000313" key="3">
    <source>
        <dbReference type="Proteomes" id="UP000189059"/>
    </source>
</evidence>
<reference evidence="2 3" key="2">
    <citation type="submission" date="2016-12" db="EMBL/GenBank/DDBJ databases">
        <title>Genome sequencing and description of Paenibacillus sp. nov. from high altitude lake in the Indian Trans- Himalayas.</title>
        <authorList>
            <person name="Kiran S."/>
            <person name="Swarnkar M.K."/>
            <person name="Rana A."/>
            <person name="Tewari R."/>
            <person name="Gulati A."/>
        </authorList>
    </citation>
    <scope>NUCLEOTIDE SEQUENCE [LARGE SCALE GENOMIC DNA]</scope>
    <source>
        <strain evidence="2 3">IHBB 9951</strain>
    </source>
</reference>
<dbReference type="GO" id="GO:0016740">
    <property type="term" value="F:transferase activity"/>
    <property type="evidence" value="ECO:0007669"/>
    <property type="project" value="UniProtKB-KW"/>
</dbReference>
<dbReference type="SUPFAM" id="SSF48208">
    <property type="entry name" value="Six-hairpin glycosidases"/>
    <property type="match status" value="1"/>
</dbReference>
<dbReference type="RefSeq" id="WP_077566215.1">
    <property type="nucleotide sequence ID" value="NZ_CP016809.1"/>
</dbReference>
<gene>
    <name evidence="2" type="ORF">BBD40_05875</name>
    <name evidence="1" type="ORF">BBD41_00465</name>
</gene>
<dbReference type="OrthoDB" id="9795873at2"/>
<reference evidence="1" key="1">
    <citation type="submission" date="2016-08" db="EMBL/GenBank/DDBJ databases">
        <title>Complete Genome Seqeunce of Paenibacillus sp. nov. IHBB 9852 from high altitute lake of Indian trans-Himalayas.</title>
        <authorList>
            <person name="Kiran S."/>
            <person name="Swarnkar M.K."/>
            <person name="Rana A."/>
            <person name="Tewari R."/>
            <person name="Gulati A."/>
        </authorList>
    </citation>
    <scope>NUCLEOTIDE SEQUENCE [LARGE SCALE GENOMIC DNA]</scope>
    <source>
        <strain evidence="1">IHBB 9852</strain>
    </source>
</reference>
<keyword evidence="1" id="KW-0808">Transferase</keyword>
<dbReference type="KEGG" id="pib:BBD41_00465"/>
<dbReference type="InterPro" id="IPR008928">
    <property type="entry name" value="6-hairpin_glycosidase_sf"/>
</dbReference>
<evidence type="ECO:0000313" key="2">
    <source>
        <dbReference type="EMBL" id="OOC61451.1"/>
    </source>
</evidence>
<sequence length="354" mass="40272">MERRSVRFDHLIKMTDDAGILEHGFGTIPRRNEGYSTDDQARALWVCLEWIKHCNPENQQQLERLAEVYIAFLLWAQKADGHFHNNFAYDRSKEPEMPSDDCLGRCLWACAKAMTAAPAPSFAMVAESIFHKALPQVDHLRYPRGWAYSIAAFGELHRAGYDIDLTARIQDLAERLSALYRRNSAPGWSWFESEITYSNAVLPWGMLWAHEMLKRTDLLDIALNSLDFLIGLSQNEAGQIRPVGSQGWCRPGYRALWDQQPIDVMKLALASAKAYELTNMHKYKSTVKKCRDWFYGGNDLGVPMVNERDGSCCDGLSADGPNKNCGAEAVISYLMTEAIYEEWIQHEAQLVIIQ</sequence>
<dbReference type="GO" id="GO:0005975">
    <property type="term" value="P:carbohydrate metabolic process"/>
    <property type="evidence" value="ECO:0007669"/>
    <property type="project" value="InterPro"/>
</dbReference>
<evidence type="ECO:0000313" key="1">
    <source>
        <dbReference type="EMBL" id="ANY71181.1"/>
    </source>
</evidence>
<keyword evidence="3" id="KW-1185">Reference proteome</keyword>
<name>A0A1B2DU01_9BACL</name>
<proteinExistence type="predicted"/>
<dbReference type="EMBL" id="CP016809">
    <property type="protein sequence ID" value="ANY71181.1"/>
    <property type="molecule type" value="Genomic_DNA"/>
</dbReference>
<dbReference type="Proteomes" id="UP000189059">
    <property type="component" value="Unassembled WGS sequence"/>
</dbReference>
<dbReference type="AlphaFoldDB" id="A0A1B2DU01"/>
<organism evidence="1">
    <name type="scientific">Paenibacillus ihbetae</name>
    <dbReference type="NCBI Taxonomy" id="1870820"/>
    <lineage>
        <taxon>Bacteria</taxon>
        <taxon>Bacillati</taxon>
        <taxon>Bacillota</taxon>
        <taxon>Bacilli</taxon>
        <taxon>Bacillales</taxon>
        <taxon>Paenibacillaceae</taxon>
        <taxon>Paenibacillus</taxon>
    </lineage>
</organism>
<accession>A0A1B2DU01</accession>
<protein>
    <submittedName>
        <fullName evidence="1">Glycosyl transferase</fullName>
    </submittedName>
</protein>
<dbReference type="EMBL" id="MRVI01000001">
    <property type="protein sequence ID" value="OOC61451.1"/>
    <property type="molecule type" value="Genomic_DNA"/>
</dbReference>